<dbReference type="STRING" id="269796.Rru_A0938"/>
<dbReference type="EMBL" id="CP000230">
    <property type="protein sequence ID" value="ABC21739.1"/>
    <property type="molecule type" value="Genomic_DNA"/>
</dbReference>
<dbReference type="SUPFAM" id="SSF53448">
    <property type="entry name" value="Nucleotide-diphospho-sugar transferases"/>
    <property type="match status" value="1"/>
</dbReference>
<accession>Q2RVV6</accession>
<dbReference type="InterPro" id="IPR050834">
    <property type="entry name" value="Glycosyltransf_2"/>
</dbReference>
<keyword evidence="3" id="KW-1185">Reference proteome</keyword>
<evidence type="ECO:0000313" key="3">
    <source>
        <dbReference type="Proteomes" id="UP000001929"/>
    </source>
</evidence>
<protein>
    <submittedName>
        <fullName evidence="2">Glycosyl transferase, family 2</fullName>
    </submittedName>
</protein>
<dbReference type="RefSeq" id="WP_011388693.1">
    <property type="nucleotide sequence ID" value="NC_007643.1"/>
</dbReference>
<dbReference type="InterPro" id="IPR029044">
    <property type="entry name" value="Nucleotide-diphossugar_trans"/>
</dbReference>
<reference evidence="2 3" key="1">
    <citation type="journal article" date="2011" name="Stand. Genomic Sci.">
        <title>Complete genome sequence of Rhodospirillum rubrum type strain (S1).</title>
        <authorList>
            <person name="Munk A.C."/>
            <person name="Copeland A."/>
            <person name="Lucas S."/>
            <person name="Lapidus A."/>
            <person name="Del Rio T.G."/>
            <person name="Barry K."/>
            <person name="Detter J.C."/>
            <person name="Hammon N."/>
            <person name="Israni S."/>
            <person name="Pitluck S."/>
            <person name="Brettin T."/>
            <person name="Bruce D."/>
            <person name="Han C."/>
            <person name="Tapia R."/>
            <person name="Gilna P."/>
            <person name="Schmutz J."/>
            <person name="Larimer F."/>
            <person name="Land M."/>
            <person name="Kyrpides N.C."/>
            <person name="Mavromatis K."/>
            <person name="Richardson P."/>
            <person name="Rohde M."/>
            <person name="Goker M."/>
            <person name="Klenk H.P."/>
            <person name="Zhang Y."/>
            <person name="Roberts G.P."/>
            <person name="Reslewic S."/>
            <person name="Schwartz D.C."/>
        </authorList>
    </citation>
    <scope>NUCLEOTIDE SEQUENCE [LARGE SCALE GENOMIC DNA]</scope>
    <source>
        <strain evidence="3">ATCC 11170 / ATH 1.1.1 / DSM 467 / LMG 4362 / NCIMB 8255 / S1</strain>
    </source>
</reference>
<dbReference type="GO" id="GO:0016740">
    <property type="term" value="F:transferase activity"/>
    <property type="evidence" value="ECO:0007669"/>
    <property type="project" value="UniProtKB-KW"/>
</dbReference>
<dbReference type="Gene3D" id="3.90.550.10">
    <property type="entry name" value="Spore Coat Polysaccharide Biosynthesis Protein SpsA, Chain A"/>
    <property type="match status" value="1"/>
</dbReference>
<dbReference type="Proteomes" id="UP000001929">
    <property type="component" value="Chromosome"/>
</dbReference>
<dbReference type="InterPro" id="IPR001173">
    <property type="entry name" value="Glyco_trans_2-like"/>
</dbReference>
<proteinExistence type="predicted"/>
<dbReference type="CAZy" id="GT2">
    <property type="family name" value="Glycosyltransferase Family 2"/>
</dbReference>
<keyword evidence="2" id="KW-0808">Transferase</keyword>
<organism evidence="2 3">
    <name type="scientific">Rhodospirillum rubrum (strain ATCC 11170 / ATH 1.1.1 / DSM 467 / LMG 4362 / NCIMB 8255 / S1)</name>
    <dbReference type="NCBI Taxonomy" id="269796"/>
    <lineage>
        <taxon>Bacteria</taxon>
        <taxon>Pseudomonadati</taxon>
        <taxon>Pseudomonadota</taxon>
        <taxon>Alphaproteobacteria</taxon>
        <taxon>Rhodospirillales</taxon>
        <taxon>Rhodospirillaceae</taxon>
        <taxon>Rhodospirillum</taxon>
    </lineage>
</organism>
<dbReference type="Pfam" id="PF00535">
    <property type="entry name" value="Glycos_transf_2"/>
    <property type="match status" value="1"/>
</dbReference>
<dbReference type="eggNOG" id="COG1216">
    <property type="taxonomic scope" value="Bacteria"/>
</dbReference>
<evidence type="ECO:0000259" key="1">
    <source>
        <dbReference type="Pfam" id="PF00535"/>
    </source>
</evidence>
<name>Q2RVV6_RHORT</name>
<dbReference type="PANTHER" id="PTHR43685:SF2">
    <property type="entry name" value="GLYCOSYLTRANSFERASE 2-LIKE DOMAIN-CONTAINING PROTEIN"/>
    <property type="match status" value="1"/>
</dbReference>
<dbReference type="KEGG" id="rru:Rru_A0938"/>
<dbReference type="HOGENOM" id="CLU_025996_0_0_5"/>
<evidence type="ECO:0000313" key="2">
    <source>
        <dbReference type="EMBL" id="ABC21739.1"/>
    </source>
</evidence>
<dbReference type="EnsemblBacteria" id="ABC21739">
    <property type="protein sequence ID" value="ABC21739"/>
    <property type="gene ID" value="Rru_A0938"/>
</dbReference>
<dbReference type="AlphaFoldDB" id="Q2RVV6"/>
<dbReference type="SMR" id="Q2RVV6"/>
<dbReference type="PATRIC" id="fig|269796.9.peg.994"/>
<dbReference type="CDD" id="cd00761">
    <property type="entry name" value="Glyco_tranf_GTA_type"/>
    <property type="match status" value="1"/>
</dbReference>
<sequence>MLKFSVIIPAYNREPLIGTTLDSIFNQTLPPAEVIVVDDGSTDRTAEIVSTWPKCTLIRSENAGAAAARHKGVLASSGDWLAFCDSDDLWRPDHLASLAAASRHVQEKGMVFSNFMRGDGQVWETATKFDTAPTDFWSKFKKIDATLSVAETPIFQEVLRFQPIFQSCTAMSRPFYTKVGGYNGAFGRLPSEDLEFTLRCVRHAPIAATWEPTALIRRHAGNHSRDQMRQLTGEVAILLHARASMELAVSWREELDHQIIVRSAEAIDAAFTQKRWETLTAMAKHVPWRHRSAKQIVKVLLSQVAGAFPGRDQRELG</sequence>
<gene>
    <name evidence="2" type="ordered locus">Rru_A0938</name>
</gene>
<dbReference type="PhylomeDB" id="Q2RVV6"/>
<feature type="domain" description="Glycosyltransferase 2-like" evidence="1">
    <location>
        <begin position="5"/>
        <end position="119"/>
    </location>
</feature>
<dbReference type="PANTHER" id="PTHR43685">
    <property type="entry name" value="GLYCOSYLTRANSFERASE"/>
    <property type="match status" value="1"/>
</dbReference>